<keyword evidence="3" id="KW-1185">Reference proteome</keyword>
<protein>
    <submittedName>
        <fullName evidence="2">AIPR family protein</fullName>
    </submittedName>
</protein>
<reference evidence="2 3" key="1">
    <citation type="submission" date="2020-04" db="EMBL/GenBank/DDBJ databases">
        <title>CFH 90308 Microbacterium sp.</title>
        <authorList>
            <person name="Nie G."/>
            <person name="Ming H."/>
            <person name="Xia T."/>
        </authorList>
    </citation>
    <scope>NUCLEOTIDE SEQUENCE [LARGE SCALE GENOMIC DNA]</scope>
    <source>
        <strain evidence="2 3">CFH 90308</strain>
    </source>
</reference>
<comment type="caution">
    <text evidence="2">The sequence shown here is derived from an EMBL/GenBank/DDBJ whole genome shotgun (WGS) entry which is preliminary data.</text>
</comment>
<gene>
    <name evidence="2" type="ORF">HF576_05745</name>
</gene>
<organism evidence="2 3">
    <name type="scientific">Microbacterium salsuginis</name>
    <dbReference type="NCBI Taxonomy" id="2722803"/>
    <lineage>
        <taxon>Bacteria</taxon>
        <taxon>Bacillati</taxon>
        <taxon>Actinomycetota</taxon>
        <taxon>Actinomycetes</taxon>
        <taxon>Micrococcales</taxon>
        <taxon>Microbacteriaceae</taxon>
        <taxon>Microbacterium</taxon>
    </lineage>
</organism>
<proteinExistence type="predicted"/>
<name>A0ABX1K8J3_9MICO</name>
<dbReference type="EMBL" id="JABACI010000001">
    <property type="protein sequence ID" value="NLP83341.1"/>
    <property type="molecule type" value="Genomic_DNA"/>
</dbReference>
<accession>A0ABX1K8J3</accession>
<evidence type="ECO:0000313" key="3">
    <source>
        <dbReference type="Proteomes" id="UP001429745"/>
    </source>
</evidence>
<evidence type="ECO:0000259" key="1">
    <source>
        <dbReference type="Pfam" id="PF10592"/>
    </source>
</evidence>
<sequence length="511" mass="56084">MDELDAAKHVTDGTNDNGIDAIYVDLRDRRIYVVQSKWHDQGTGSISVGDMHKTVSGLRDLTEEKFDRFNKKFASTIRDIETALGDPAVTFCLVVAITGETKLAKEVQDVVDDALAEMNEISEMLTVKLLGLAELHQILREGGAAPKIDLELTLEGWGSVSEPYAAFYGVIDGVTVAQWYLEHGGRLFDDNLRKALGTTAVNAQLTATIEEDPQNFWYFNNGITALCSSVKKTAKGGASRVTGDFVVNGMSIVNGAQTVSSLAEKYKADSSALDSVQVWIRLISLEGCPPEFATDVTRATNTQNVVESRDFLSLDPNQQRLQDDIQLSLGKRYVFKRGEPAPEFVDGCTVSEALVALACAKPDSGFAVLAKSAIGRLEDRRGRYYPQLFRDSTTAFEVWQSVQVHRAVEQSLMDLRAASEGKRKAVATQGNRMIAHAVLQKLSASHDLSAEIPESLWSALLEEVPQLTEKTLDLLWAHVESDYASNYVTSLFKNAAKCNDISNHLKAVLEV</sequence>
<dbReference type="Pfam" id="PF10592">
    <property type="entry name" value="AIPR"/>
    <property type="match status" value="1"/>
</dbReference>
<evidence type="ECO:0000313" key="2">
    <source>
        <dbReference type="EMBL" id="NLP83341.1"/>
    </source>
</evidence>
<dbReference type="InterPro" id="IPR018891">
    <property type="entry name" value="AIPR_C"/>
</dbReference>
<dbReference type="RefSeq" id="WP_168911760.1">
    <property type="nucleotide sequence ID" value="NZ_JABACI010000001.1"/>
</dbReference>
<feature type="domain" description="Abortive phage infection protein C-terminal" evidence="1">
    <location>
        <begin position="188"/>
        <end position="337"/>
    </location>
</feature>
<dbReference type="Proteomes" id="UP001429745">
    <property type="component" value="Unassembled WGS sequence"/>
</dbReference>